<keyword evidence="2" id="KW-1133">Transmembrane helix</keyword>
<accession>A0A5C4U309</accession>
<dbReference type="InterPro" id="IPR046706">
    <property type="entry name" value="DUF6779"/>
</dbReference>
<dbReference type="AlphaFoldDB" id="A0A5C4U309"/>
<dbReference type="EMBL" id="VDHJ01000011">
    <property type="protein sequence ID" value="TNL96041.1"/>
    <property type="molecule type" value="Genomic_DNA"/>
</dbReference>
<feature type="region of interest" description="Disordered" evidence="1">
    <location>
        <begin position="307"/>
        <end position="340"/>
    </location>
</feature>
<sequence>MTHQHDGHHAQKSTDGGQIALIVLVVLAAVASVIMLLTDSAWALKLALVAALWAACIGFILVFRYRSQATEALQREQESYKLADEREARHNEELRAAREGLPVVESTDERTAEMLGELREEITKLRAQIEELSGRSFGYEQAAIRAESRRILELNNTEASATKPSFAAEPEAEPEPRVEPRVEPKPEPAPARATVTEVEPEPVKTGSHRRPQGAPSADAVAGKLGRQPQRPTSPNPLSALITENKRREQNEQEAAPKQTSSYRTSLRPQSEAKPAAEPVAEPPAEPAPKPAWQDRIFDWETDDTATFGVVKDPEPQPAAEDEAARHGRRRRDENTTGVSVAELLANMRKGDK</sequence>
<gene>
    <name evidence="4" type="ORF">FHE74_08400</name>
</gene>
<evidence type="ECO:0000313" key="5">
    <source>
        <dbReference type="Proteomes" id="UP000312032"/>
    </source>
</evidence>
<feature type="compositionally biased region" description="Polar residues" evidence="1">
    <location>
        <begin position="257"/>
        <end position="268"/>
    </location>
</feature>
<reference evidence="4 5" key="1">
    <citation type="submission" date="2019-06" db="EMBL/GenBank/DDBJ databases">
        <authorList>
            <person name="Li J."/>
        </authorList>
    </citation>
    <scope>NUCLEOTIDE SEQUENCE [LARGE SCALE GENOMIC DNA]</scope>
    <source>
        <strain evidence="4 5">LMG 28165</strain>
    </source>
</reference>
<proteinExistence type="predicted"/>
<feature type="domain" description="DUF6779" evidence="3">
    <location>
        <begin position="44"/>
        <end position="150"/>
    </location>
</feature>
<evidence type="ECO:0000259" key="3">
    <source>
        <dbReference type="Pfam" id="PF20570"/>
    </source>
</evidence>
<keyword evidence="5" id="KW-1185">Reference proteome</keyword>
<dbReference type="Proteomes" id="UP000312032">
    <property type="component" value="Unassembled WGS sequence"/>
</dbReference>
<feature type="compositionally biased region" description="Basic and acidic residues" evidence="1">
    <location>
        <begin position="322"/>
        <end position="334"/>
    </location>
</feature>
<keyword evidence="2" id="KW-0472">Membrane</keyword>
<feature type="compositionally biased region" description="Basic and acidic residues" evidence="1">
    <location>
        <begin position="174"/>
        <end position="186"/>
    </location>
</feature>
<feature type="compositionally biased region" description="Pro residues" evidence="1">
    <location>
        <begin position="280"/>
        <end position="289"/>
    </location>
</feature>
<evidence type="ECO:0000256" key="2">
    <source>
        <dbReference type="SAM" id="Phobius"/>
    </source>
</evidence>
<organism evidence="4 5">
    <name type="scientific">Corynebacterium tapiri</name>
    <dbReference type="NCBI Taxonomy" id="1448266"/>
    <lineage>
        <taxon>Bacteria</taxon>
        <taxon>Bacillati</taxon>
        <taxon>Actinomycetota</taxon>
        <taxon>Actinomycetes</taxon>
        <taxon>Mycobacteriales</taxon>
        <taxon>Corynebacteriaceae</taxon>
        <taxon>Corynebacterium</taxon>
    </lineage>
</organism>
<evidence type="ECO:0000256" key="1">
    <source>
        <dbReference type="SAM" id="MobiDB-lite"/>
    </source>
</evidence>
<feature type="transmembrane region" description="Helical" evidence="2">
    <location>
        <begin position="19"/>
        <end position="37"/>
    </location>
</feature>
<name>A0A5C4U309_9CORY</name>
<dbReference type="RefSeq" id="WP_139466064.1">
    <property type="nucleotide sequence ID" value="NZ_VDHJ01000011.1"/>
</dbReference>
<comment type="caution">
    <text evidence="4">The sequence shown here is derived from an EMBL/GenBank/DDBJ whole genome shotgun (WGS) entry which is preliminary data.</text>
</comment>
<feature type="transmembrane region" description="Helical" evidence="2">
    <location>
        <begin position="43"/>
        <end position="65"/>
    </location>
</feature>
<dbReference type="OrthoDB" id="4409518at2"/>
<protein>
    <recommendedName>
        <fullName evidence="3">DUF6779 domain-containing protein</fullName>
    </recommendedName>
</protein>
<keyword evidence="2" id="KW-0812">Transmembrane</keyword>
<feature type="region of interest" description="Disordered" evidence="1">
    <location>
        <begin position="156"/>
        <end position="295"/>
    </location>
</feature>
<evidence type="ECO:0000313" key="4">
    <source>
        <dbReference type="EMBL" id="TNL96041.1"/>
    </source>
</evidence>
<dbReference type="Pfam" id="PF20570">
    <property type="entry name" value="DUF6779"/>
    <property type="match status" value="1"/>
</dbReference>